<reference evidence="5" key="1">
    <citation type="journal article" date="2019" name="Int. J. Syst. Evol. Microbiol.">
        <title>The Global Catalogue of Microorganisms (GCM) 10K type strain sequencing project: providing services to taxonomists for standard genome sequencing and annotation.</title>
        <authorList>
            <consortium name="The Broad Institute Genomics Platform"/>
            <consortium name="The Broad Institute Genome Sequencing Center for Infectious Disease"/>
            <person name="Wu L."/>
            <person name="Ma J."/>
        </authorList>
    </citation>
    <scope>NUCLEOTIDE SEQUENCE [LARGE SCALE GENOMIC DNA]</scope>
    <source>
        <strain evidence="5">KCTC 15012</strain>
    </source>
</reference>
<dbReference type="Pfam" id="PF13602">
    <property type="entry name" value="ADH_zinc_N_2"/>
    <property type="match status" value="1"/>
</dbReference>
<keyword evidence="2" id="KW-0862">Zinc</keyword>
<dbReference type="InterPro" id="IPR014182">
    <property type="entry name" value="ADH_Zn_typ-1"/>
</dbReference>
<dbReference type="SMART" id="SM00829">
    <property type="entry name" value="PKS_ER"/>
    <property type="match status" value="1"/>
</dbReference>
<dbReference type="EMBL" id="JBHSPP010000006">
    <property type="protein sequence ID" value="MFC5705713.1"/>
    <property type="molecule type" value="Genomic_DNA"/>
</dbReference>
<dbReference type="Pfam" id="PF08240">
    <property type="entry name" value="ADH_N"/>
    <property type="match status" value="1"/>
</dbReference>
<dbReference type="Proteomes" id="UP001596132">
    <property type="component" value="Unassembled WGS sequence"/>
</dbReference>
<accession>A0ABW0YC61</accession>
<evidence type="ECO:0000313" key="5">
    <source>
        <dbReference type="Proteomes" id="UP001596132"/>
    </source>
</evidence>
<dbReference type="InterPro" id="IPR011032">
    <property type="entry name" value="GroES-like_sf"/>
</dbReference>
<comment type="similarity">
    <text evidence="2">Belongs to the zinc-containing alcohol dehydrogenase family. Quinone oxidoreductase subfamily.</text>
</comment>
<name>A0ABW0YC61_9GAMM</name>
<keyword evidence="2" id="KW-0560">Oxidoreductase</keyword>
<protein>
    <recommendedName>
        <fullName evidence="2">Zinc-type alcohol dehydrogenase-like protein</fullName>
    </recommendedName>
</protein>
<dbReference type="SUPFAM" id="SSF51735">
    <property type="entry name" value="NAD(P)-binding Rossmann-fold domains"/>
    <property type="match status" value="1"/>
</dbReference>
<dbReference type="RefSeq" id="WP_042644188.1">
    <property type="nucleotide sequence ID" value="NZ_CDDF01000017.1"/>
</dbReference>
<dbReference type="InterPro" id="IPR020843">
    <property type="entry name" value="ER"/>
</dbReference>
<evidence type="ECO:0000313" key="4">
    <source>
        <dbReference type="EMBL" id="MFC5705713.1"/>
    </source>
</evidence>
<dbReference type="NCBIfam" id="TIGR02817">
    <property type="entry name" value="adh_fam_1"/>
    <property type="match status" value="1"/>
</dbReference>
<organism evidence="4 5">
    <name type="scientific">Aeromonas eucrenophila</name>
    <dbReference type="NCBI Taxonomy" id="649"/>
    <lineage>
        <taxon>Bacteria</taxon>
        <taxon>Pseudomonadati</taxon>
        <taxon>Pseudomonadota</taxon>
        <taxon>Gammaproteobacteria</taxon>
        <taxon>Aeromonadales</taxon>
        <taxon>Aeromonadaceae</taxon>
        <taxon>Aeromonas</taxon>
    </lineage>
</organism>
<keyword evidence="2" id="KW-0479">Metal-binding</keyword>
<proteinExistence type="inferred from homology"/>
<dbReference type="Gene3D" id="3.40.50.720">
    <property type="entry name" value="NAD(P)-binding Rossmann-like Domain"/>
    <property type="match status" value="1"/>
</dbReference>
<gene>
    <name evidence="4" type="ORF">ACFPVW_06435</name>
</gene>
<dbReference type="CDD" id="cd08252">
    <property type="entry name" value="AL_MDR"/>
    <property type="match status" value="1"/>
</dbReference>
<feature type="domain" description="Enoyl reductase (ER)" evidence="3">
    <location>
        <begin position="12"/>
        <end position="331"/>
    </location>
</feature>
<evidence type="ECO:0000256" key="1">
    <source>
        <dbReference type="ARBA" id="ARBA00022857"/>
    </source>
</evidence>
<dbReference type="PANTHER" id="PTHR44154:SF1">
    <property type="entry name" value="QUINONE OXIDOREDUCTASE"/>
    <property type="match status" value="1"/>
</dbReference>
<evidence type="ECO:0000259" key="3">
    <source>
        <dbReference type="SMART" id="SM00829"/>
    </source>
</evidence>
<dbReference type="SUPFAM" id="SSF50129">
    <property type="entry name" value="GroES-like"/>
    <property type="match status" value="1"/>
</dbReference>
<dbReference type="InterPro" id="IPR013154">
    <property type="entry name" value="ADH-like_N"/>
</dbReference>
<sequence>MKAIALTHYLPSDHPHCFIEAELPTPTPGPRDLLVRVKATSINPVDTKVRAPKAKVEPSPRVLGWDAVGEVVAVGSEVTLFKAGDRVWYAGDISRPGSNSALQLVDERITALAPSNLSDLEAAALPLTAITAWEALFDRIGLRRESEGRLLIIGGAGGVGSIAIQLARQLTKMEVIATASRPETREWCLAMGAHQVVSHHSLQGDLAELGISQLDAIFCTNATEQHWSAMANLIRPFGHICTIAESKEPWDLGLLKPKSATFSQEFMFTRSLFQTPDMIGQHELLGRVAALLEEGVLKSTLTRTIPALTPMSLAQAHREVEAGNMLGKLVIDMSGFAD</sequence>
<dbReference type="PANTHER" id="PTHR44154">
    <property type="entry name" value="QUINONE OXIDOREDUCTASE"/>
    <property type="match status" value="1"/>
</dbReference>
<evidence type="ECO:0000256" key="2">
    <source>
        <dbReference type="RuleBase" id="RU364000"/>
    </source>
</evidence>
<dbReference type="InterPro" id="IPR036291">
    <property type="entry name" value="NAD(P)-bd_dom_sf"/>
</dbReference>
<dbReference type="InterPro" id="IPR051603">
    <property type="entry name" value="Zinc-ADH_QOR/CCCR"/>
</dbReference>
<dbReference type="Gene3D" id="3.90.180.10">
    <property type="entry name" value="Medium-chain alcohol dehydrogenases, catalytic domain"/>
    <property type="match status" value="1"/>
</dbReference>
<comment type="caution">
    <text evidence="4">The sequence shown here is derived from an EMBL/GenBank/DDBJ whole genome shotgun (WGS) entry which is preliminary data.</text>
</comment>
<keyword evidence="1" id="KW-0521">NADP</keyword>
<keyword evidence="5" id="KW-1185">Reference proteome</keyword>